<evidence type="ECO:0000256" key="1">
    <source>
        <dbReference type="ARBA" id="ARBA00004225"/>
    </source>
</evidence>
<dbReference type="GO" id="GO:0008137">
    <property type="term" value="F:NADH dehydrogenase (ubiquinone) activity"/>
    <property type="evidence" value="ECO:0007669"/>
    <property type="project" value="UniProtKB-UniRule"/>
</dbReference>
<dbReference type="GO" id="GO:0031966">
    <property type="term" value="C:mitochondrial membrane"/>
    <property type="evidence" value="ECO:0007669"/>
    <property type="project" value="UniProtKB-SubCell"/>
</dbReference>
<evidence type="ECO:0000256" key="8">
    <source>
        <dbReference type="ARBA" id="ARBA00022967"/>
    </source>
</evidence>
<dbReference type="AlphaFoldDB" id="A0AA96WNB0"/>
<dbReference type="PANTHER" id="PTHR11435">
    <property type="entry name" value="NADH UBIQUINONE OXIDOREDUCTASE SUBUNIT ND6"/>
    <property type="match status" value="1"/>
</dbReference>
<evidence type="ECO:0000256" key="14">
    <source>
        <dbReference type="ARBA" id="ARBA00049551"/>
    </source>
</evidence>
<dbReference type="EC" id="7.1.1.2" evidence="3 15"/>
<evidence type="ECO:0000256" key="9">
    <source>
        <dbReference type="ARBA" id="ARBA00022982"/>
    </source>
</evidence>
<gene>
    <name evidence="16" type="primary">ND6</name>
</gene>
<feature type="transmembrane region" description="Helical" evidence="15">
    <location>
        <begin position="7"/>
        <end position="35"/>
    </location>
</feature>
<dbReference type="RefSeq" id="YP_010976956.1">
    <property type="nucleotide sequence ID" value="NC_084110.1"/>
</dbReference>
<keyword evidence="10 15" id="KW-1133">Transmembrane helix</keyword>
<reference evidence="16" key="1">
    <citation type="submission" date="2023-09" db="EMBL/GenBank/DDBJ databases">
        <authorList>
            <person name="Chang G.-D."/>
            <person name="Song J.-H."/>
            <person name="Shim J."/>
        </authorList>
    </citation>
    <scope>NUCLEOTIDE SEQUENCE</scope>
    <source>
        <tissue evidence="16">Whole body</tissue>
    </source>
</reference>
<comment type="function">
    <text evidence="15">Core subunit of the mitochondrial membrane respiratory chain NADH dehydrogenase (Complex I) which catalyzes electron transfer from NADH through the respiratory chain, using ubiquinone as an electron acceptor. Essential for the catalytic activity and assembly of complex I.</text>
</comment>
<evidence type="ECO:0000256" key="11">
    <source>
        <dbReference type="ARBA" id="ARBA00023027"/>
    </source>
</evidence>
<dbReference type="EMBL" id="OR539929">
    <property type="protein sequence ID" value="WNZ33699.1"/>
    <property type="molecule type" value="Genomic_DNA"/>
</dbReference>
<evidence type="ECO:0000256" key="10">
    <source>
        <dbReference type="ARBA" id="ARBA00022989"/>
    </source>
</evidence>
<dbReference type="InterPro" id="IPR050269">
    <property type="entry name" value="ComplexI_Subunit6"/>
</dbReference>
<keyword evidence="12 15" id="KW-0496">Mitochondrion</keyword>
<keyword evidence="5 15" id="KW-0813">Transport</keyword>
<comment type="catalytic activity">
    <reaction evidence="14 15">
        <text>a ubiquinone + NADH + 5 H(+)(in) = a ubiquinol + NAD(+) + 4 H(+)(out)</text>
        <dbReference type="Rhea" id="RHEA:29091"/>
        <dbReference type="Rhea" id="RHEA-COMP:9565"/>
        <dbReference type="Rhea" id="RHEA-COMP:9566"/>
        <dbReference type="ChEBI" id="CHEBI:15378"/>
        <dbReference type="ChEBI" id="CHEBI:16389"/>
        <dbReference type="ChEBI" id="CHEBI:17976"/>
        <dbReference type="ChEBI" id="CHEBI:57540"/>
        <dbReference type="ChEBI" id="CHEBI:57945"/>
        <dbReference type="EC" id="7.1.1.2"/>
    </reaction>
</comment>
<evidence type="ECO:0000313" key="16">
    <source>
        <dbReference type="EMBL" id="WNZ33699.1"/>
    </source>
</evidence>
<evidence type="ECO:0000256" key="15">
    <source>
        <dbReference type="RuleBase" id="RU004430"/>
    </source>
</evidence>
<keyword evidence="9 15" id="KW-0249">Electron transport</keyword>
<evidence type="ECO:0000256" key="3">
    <source>
        <dbReference type="ARBA" id="ARBA00012944"/>
    </source>
</evidence>
<evidence type="ECO:0000256" key="6">
    <source>
        <dbReference type="ARBA" id="ARBA00022660"/>
    </source>
</evidence>
<proteinExistence type="inferred from homology"/>
<accession>A0AA96WNB0</accession>
<keyword evidence="8 15" id="KW-1278">Translocase</keyword>
<sequence length="166" mass="19042">MLILSTILMMLSTTLIMVTHPLSMSLILILTALIIALTSGLKNSSFWYSYIMFLIMVGGILVIFIYMTSIASNEKFKFSNKITLTNMILASLMMLIMFIPMNKMMKFFNKESSTFFKDEEMYKSMTKFIDFPSSPIMYLIVIYLLIAMIAVVKISNIKMGALRKKK</sequence>
<evidence type="ECO:0000256" key="12">
    <source>
        <dbReference type="ARBA" id="ARBA00023128"/>
    </source>
</evidence>
<organism evidence="16">
    <name type="scientific">Thaumaglossa rufocapillata</name>
    <dbReference type="NCBI Taxonomy" id="3080387"/>
    <lineage>
        <taxon>Eukaryota</taxon>
        <taxon>Metazoa</taxon>
        <taxon>Ecdysozoa</taxon>
        <taxon>Arthropoda</taxon>
        <taxon>Hexapoda</taxon>
        <taxon>Insecta</taxon>
        <taxon>Pterygota</taxon>
        <taxon>Neoptera</taxon>
        <taxon>Endopterygota</taxon>
        <taxon>Coleoptera</taxon>
        <taxon>Polyphaga</taxon>
        <taxon>Bostrichiformia</taxon>
        <taxon>Dermestidae</taxon>
        <taxon>Megatominae</taxon>
        <taxon>Thaumaglossa</taxon>
    </lineage>
</organism>
<evidence type="ECO:0000256" key="2">
    <source>
        <dbReference type="ARBA" id="ARBA00005698"/>
    </source>
</evidence>
<evidence type="ECO:0000256" key="4">
    <source>
        <dbReference type="ARBA" id="ARBA00021095"/>
    </source>
</evidence>
<keyword evidence="6 15" id="KW-0679">Respiratory chain</keyword>
<protein>
    <recommendedName>
        <fullName evidence="4 15">NADH-ubiquinone oxidoreductase chain 6</fullName>
        <ecNumber evidence="3 15">7.1.1.2</ecNumber>
    </recommendedName>
</protein>
<feature type="transmembrane region" description="Helical" evidence="15">
    <location>
        <begin position="136"/>
        <end position="156"/>
    </location>
</feature>
<feature type="transmembrane region" description="Helical" evidence="15">
    <location>
        <begin position="82"/>
        <end position="101"/>
    </location>
</feature>
<keyword evidence="13 15" id="KW-0472">Membrane</keyword>
<feature type="transmembrane region" description="Helical" evidence="15">
    <location>
        <begin position="47"/>
        <end position="70"/>
    </location>
</feature>
<keyword evidence="15" id="KW-0830">Ubiquinone</keyword>
<evidence type="ECO:0000256" key="5">
    <source>
        <dbReference type="ARBA" id="ARBA00022448"/>
    </source>
</evidence>
<name>A0AA96WNB0_9COLE</name>
<dbReference type="CTD" id="4541"/>
<evidence type="ECO:0000256" key="13">
    <source>
        <dbReference type="ARBA" id="ARBA00023136"/>
    </source>
</evidence>
<dbReference type="PANTHER" id="PTHR11435:SF1">
    <property type="entry name" value="NADH-UBIQUINONE OXIDOREDUCTASE CHAIN 6"/>
    <property type="match status" value="1"/>
</dbReference>
<geneLocation type="mitochondrion" evidence="16"/>
<evidence type="ECO:0000256" key="7">
    <source>
        <dbReference type="ARBA" id="ARBA00022692"/>
    </source>
</evidence>
<keyword evidence="7 15" id="KW-0812">Transmembrane</keyword>
<dbReference type="GeneID" id="86116233"/>
<dbReference type="Pfam" id="PF00499">
    <property type="entry name" value="Oxidored_q3"/>
    <property type="match status" value="1"/>
</dbReference>
<dbReference type="InterPro" id="IPR001457">
    <property type="entry name" value="NADH_UbQ/plastoQ_OxRdtase_su6"/>
</dbReference>
<keyword evidence="11 15" id="KW-0520">NAD</keyword>
<comment type="similarity">
    <text evidence="2 15">Belongs to the complex I subunit 6 family.</text>
</comment>
<comment type="subcellular location">
    <subcellularLocation>
        <location evidence="1 15">Mitochondrion membrane</location>
        <topology evidence="1 15">Multi-pass membrane protein</topology>
    </subcellularLocation>
</comment>